<feature type="compositionally biased region" description="Acidic residues" evidence="1">
    <location>
        <begin position="248"/>
        <end position="267"/>
    </location>
</feature>
<dbReference type="Pfam" id="PF02809">
    <property type="entry name" value="UIM"/>
    <property type="match status" value="1"/>
</dbReference>
<feature type="compositionally biased region" description="Polar residues" evidence="1">
    <location>
        <begin position="686"/>
        <end position="701"/>
    </location>
</feature>
<feature type="compositionally biased region" description="Polar residues" evidence="1">
    <location>
        <begin position="750"/>
        <end position="760"/>
    </location>
</feature>
<feature type="compositionally biased region" description="Polar residues" evidence="1">
    <location>
        <begin position="271"/>
        <end position="284"/>
    </location>
</feature>
<feature type="compositionally biased region" description="Acidic residues" evidence="1">
    <location>
        <begin position="382"/>
        <end position="391"/>
    </location>
</feature>
<feature type="compositionally biased region" description="Basic residues" evidence="1">
    <location>
        <begin position="14"/>
        <end position="30"/>
    </location>
</feature>
<feature type="region of interest" description="Disordered" evidence="1">
    <location>
        <begin position="455"/>
        <end position="481"/>
    </location>
</feature>
<feature type="region of interest" description="Disordered" evidence="1">
    <location>
        <begin position="633"/>
        <end position="818"/>
    </location>
</feature>
<dbReference type="EMBL" id="JALLBG020000011">
    <property type="protein sequence ID" value="KAL3772407.1"/>
    <property type="molecule type" value="Genomic_DNA"/>
</dbReference>
<gene>
    <name evidence="2" type="ORF">ACHAWU_005584</name>
</gene>
<feature type="compositionally biased region" description="Low complexity" evidence="1">
    <location>
        <begin position="666"/>
        <end position="678"/>
    </location>
</feature>
<dbReference type="Proteomes" id="UP001530293">
    <property type="component" value="Unassembled WGS sequence"/>
</dbReference>
<organism evidence="2 3">
    <name type="scientific">Discostella pseudostelligera</name>
    <dbReference type="NCBI Taxonomy" id="259834"/>
    <lineage>
        <taxon>Eukaryota</taxon>
        <taxon>Sar</taxon>
        <taxon>Stramenopiles</taxon>
        <taxon>Ochrophyta</taxon>
        <taxon>Bacillariophyta</taxon>
        <taxon>Coscinodiscophyceae</taxon>
        <taxon>Thalassiosirophycidae</taxon>
        <taxon>Stephanodiscales</taxon>
        <taxon>Stephanodiscaceae</taxon>
        <taxon>Discostella</taxon>
    </lineage>
</organism>
<feature type="compositionally biased region" description="Polar residues" evidence="1">
    <location>
        <begin position="721"/>
        <end position="739"/>
    </location>
</feature>
<feature type="region of interest" description="Disordered" evidence="1">
    <location>
        <begin position="169"/>
        <end position="393"/>
    </location>
</feature>
<feature type="region of interest" description="Disordered" evidence="1">
    <location>
        <begin position="1"/>
        <end position="32"/>
    </location>
</feature>
<feature type="compositionally biased region" description="Polar residues" evidence="1">
    <location>
        <begin position="464"/>
        <end position="481"/>
    </location>
</feature>
<comment type="caution">
    <text evidence="2">The sequence shown here is derived from an EMBL/GenBank/DDBJ whole genome shotgun (WGS) entry which is preliminary data.</text>
</comment>
<evidence type="ECO:0000313" key="3">
    <source>
        <dbReference type="Proteomes" id="UP001530293"/>
    </source>
</evidence>
<evidence type="ECO:0000256" key="1">
    <source>
        <dbReference type="SAM" id="MobiDB-lite"/>
    </source>
</evidence>
<keyword evidence="3" id="KW-1185">Reference proteome</keyword>
<dbReference type="InterPro" id="IPR003903">
    <property type="entry name" value="UIM_dom"/>
</dbReference>
<proteinExistence type="predicted"/>
<feature type="compositionally biased region" description="Acidic residues" evidence="1">
    <location>
        <begin position="297"/>
        <end position="323"/>
    </location>
</feature>
<sequence length="818" mass="87641">MQKMQMQRYSRPSTSRRKLHPHRRNPKRAAPHPSLGMTHFMMILYLSSMAIIFFQNNHYAFVVLGDEQVESIGGVALPATVLPDRISTTDGKIDEQQLHDEIKSDNSNGPSWEDDDDDVYETIVVGAGNEVPSNKAGVIQVQADERTGSIAVVLSDDVGGKDVAKVASEDASQFSQSEVVDEVIPDEEARPNDDDDTIESLPALNNDATLDVISGMSDNSPDVSSTMDAKKDVDSVPVGGEQDLTNDQPDEHDDDDVEVESMPEETADGGTKSSNEFGIASSTKGKGLDEDTKVVSLDDEDNDVDINDSGADENDDDDDDDDVAVGSVSENAVDVGSESGNEFGDASLTEGNGLEENSEDMSLDDENNSVAIIDSGNRFDDNSEEMDDTEDVPSATNIDADRLYGVDSLSTAYHRSQSIEGDSIIDIEQSPIVNEATAEILQANGTEAENAANAGNENYLPTEGNDNNNTEEIPNGVDPTQQPPIQGWDDTDEGSFLELMQSTFNVLLLAALLTSLLVLRKRVMRRLNTDSTLSVTNAILDEMGEIVLKIKSWVANASSSAGDSGTNFEGQSYSSVRTNGSFRAETTPLSTAVDEEWGWGDEDVGQRLELSTLGGDEEKEDEDLALALAMSLSESQNDRDDFDTSLTPPAPPTNKRSDKKSPPTKPSNSNSSRFNSSTTREETQRKSFTPQPPSTISSGGSDSIEDLLGQIGGSGGPMITSFGQKIQKTSNPKQTQQSGRSEDDIFDSMGLSNYPSTTAANKPARPTSAASGWQAPTGTKSKSAPPKSAPVQSLLAATTDADTDSWGDDGDLDDLLDD</sequence>
<reference evidence="2 3" key="1">
    <citation type="submission" date="2024-10" db="EMBL/GenBank/DDBJ databases">
        <title>Updated reference genomes for cyclostephanoid diatoms.</title>
        <authorList>
            <person name="Roberts W.R."/>
            <person name="Alverson A.J."/>
        </authorList>
    </citation>
    <scope>NUCLEOTIDE SEQUENCE [LARGE SCALE GENOMIC DNA]</scope>
    <source>
        <strain evidence="2 3">AJA232-27</strain>
    </source>
</reference>
<accession>A0ABD3N8T4</accession>
<dbReference type="AlphaFoldDB" id="A0ABD3N8T4"/>
<protein>
    <submittedName>
        <fullName evidence="2">Uncharacterized protein</fullName>
    </submittedName>
</protein>
<feature type="compositionally biased region" description="Polar residues" evidence="1">
    <location>
        <begin position="216"/>
        <end position="227"/>
    </location>
</feature>
<name>A0ABD3N8T4_9STRA</name>
<feature type="compositionally biased region" description="Acidic residues" evidence="1">
    <location>
        <begin position="801"/>
        <end position="818"/>
    </location>
</feature>
<dbReference type="PROSITE" id="PS50330">
    <property type="entry name" value="UIM"/>
    <property type="match status" value="1"/>
</dbReference>
<feature type="compositionally biased region" description="Polar residues" evidence="1">
    <location>
        <begin position="768"/>
        <end position="782"/>
    </location>
</feature>
<feature type="compositionally biased region" description="Polar residues" evidence="1">
    <location>
        <begin position="1"/>
        <end position="13"/>
    </location>
</feature>
<feature type="compositionally biased region" description="Acidic residues" evidence="1">
    <location>
        <begin position="356"/>
        <end position="367"/>
    </location>
</feature>
<evidence type="ECO:0000313" key="2">
    <source>
        <dbReference type="EMBL" id="KAL3772407.1"/>
    </source>
</evidence>